<dbReference type="RefSeq" id="WP_014942319.1">
    <property type="nucleotide sequence ID" value="NC_018612.1"/>
</dbReference>
<dbReference type="Proteomes" id="UP000007329">
    <property type="component" value="Chromosome"/>
</dbReference>
<evidence type="ECO:0000313" key="2">
    <source>
        <dbReference type="Proteomes" id="UP000007329"/>
    </source>
</evidence>
<evidence type="ECO:0000313" key="1">
    <source>
        <dbReference type="EMBL" id="AFS14997.1"/>
    </source>
</evidence>
<name>J9WKG2_MYCIP</name>
<proteinExistence type="predicted"/>
<dbReference type="PATRIC" id="fig|1232724.3.peg.3026"/>
<gene>
    <name evidence="1" type="ORF">MIP_04401</name>
</gene>
<sequence length="70" mass="7192">MAPTAPGLSCQASAAAVNIAHADVMAFTTALAGRVQTHATRVTEADGRYTLNEADSADEMTALTRSTIVV</sequence>
<accession>J9WKG2</accession>
<dbReference type="HOGENOM" id="CLU_147965_2_1_11"/>
<protein>
    <submittedName>
        <fullName evidence="1">Uncharacterized protein</fullName>
    </submittedName>
</protein>
<dbReference type="EMBL" id="CP002275">
    <property type="protein sequence ID" value="AFS14997.1"/>
    <property type="molecule type" value="Genomic_DNA"/>
</dbReference>
<reference evidence="1 2" key="2">
    <citation type="journal article" date="2012" name="Nucleic Acids Res.">
        <title>Massive gene acquisitions in Mycobacterium indicus pranii provide a perspective on mycobacterial evolution.</title>
        <authorList>
            <person name="Saini V."/>
            <person name="Raghuvanshi S."/>
            <person name="Khurana J.P."/>
            <person name="Ahmed N."/>
            <person name="Hasnain S.E."/>
            <person name="Tyagi A.K."/>
            <person name="Tyagi A.K."/>
        </authorList>
    </citation>
    <scope>NUCLEOTIDE SEQUENCE [LARGE SCALE GENOMIC DNA]</scope>
    <source>
        <strain evidence="2">DSM 45239 / MTCC 9506</strain>
    </source>
</reference>
<dbReference type="AlphaFoldDB" id="J9WKG2"/>
<organism evidence="1 2">
    <name type="scientific">Mycobacterium indicus pranii (strain DSM 45239 / MTCC 9506)</name>
    <dbReference type="NCBI Taxonomy" id="1232724"/>
    <lineage>
        <taxon>Bacteria</taxon>
        <taxon>Bacillati</taxon>
        <taxon>Actinomycetota</taxon>
        <taxon>Actinomycetes</taxon>
        <taxon>Mycobacteriales</taxon>
        <taxon>Mycobacteriaceae</taxon>
        <taxon>Mycobacterium</taxon>
        <taxon>Mycobacterium avium complex (MAC)</taxon>
    </lineage>
</organism>
<reference evidence="1 2" key="1">
    <citation type="journal article" date="2007" name="PLoS ONE">
        <title>Molecular analysis of a leprosy immunotherapeutic bacillus provides insights into Mycobacterium evolution.</title>
        <authorList>
            <person name="Ahmed N."/>
            <person name="Saini V."/>
            <person name="Raghuvanshi S."/>
            <person name="Khurana J.P."/>
            <person name="Tyagi A.K."/>
            <person name="Tyagi A.K."/>
            <person name="Hasnain S.E."/>
        </authorList>
    </citation>
    <scope>NUCLEOTIDE SEQUENCE [LARGE SCALE GENOMIC DNA]</scope>
    <source>
        <strain evidence="1">MTCC 9506</strain>
    </source>
</reference>
<dbReference type="KEGG" id="mid:MIP_04401"/>